<keyword evidence="2" id="KW-1185">Reference proteome</keyword>
<name>A0ABM9YRQ5_ACIRA</name>
<comment type="caution">
    <text evidence="1">The sequence shown here is derived from an EMBL/GenBank/DDBJ whole genome shotgun (WGS) entry which is preliminary data.</text>
</comment>
<proteinExistence type="predicted"/>
<sequence length="44" mass="4988">MPIGGYPPIFSLIRKTITYEVQDEDPVLATAAWSMSYFATQSYK</sequence>
<protein>
    <submittedName>
        <fullName evidence="1">Uncharacterized protein</fullName>
    </submittedName>
</protein>
<dbReference type="EMBL" id="ACVR01000009">
    <property type="protein sequence ID" value="EET83852.1"/>
    <property type="molecule type" value="Genomic_DNA"/>
</dbReference>
<organism evidence="1 2">
    <name type="scientific">Acinetobacter radioresistens SK82</name>
    <dbReference type="NCBI Taxonomy" id="596318"/>
    <lineage>
        <taxon>Bacteria</taxon>
        <taxon>Pseudomonadati</taxon>
        <taxon>Pseudomonadota</taxon>
        <taxon>Gammaproteobacteria</taxon>
        <taxon>Moraxellales</taxon>
        <taxon>Moraxellaceae</taxon>
        <taxon>Acinetobacter</taxon>
    </lineage>
</organism>
<evidence type="ECO:0000313" key="2">
    <source>
        <dbReference type="Proteomes" id="UP000018419"/>
    </source>
</evidence>
<dbReference type="Proteomes" id="UP000018419">
    <property type="component" value="Unassembled WGS sequence"/>
</dbReference>
<reference evidence="1 2" key="1">
    <citation type="submission" date="2009-07" db="EMBL/GenBank/DDBJ databases">
        <authorList>
            <person name="Madupu R."/>
            <person name="Durkin A.S."/>
            <person name="Torralba M."/>
            <person name="Methe B."/>
            <person name="Sutton G.G."/>
            <person name="Strausberg R.L."/>
            <person name="Nelson K.E."/>
        </authorList>
    </citation>
    <scope>NUCLEOTIDE SEQUENCE [LARGE SCALE GENOMIC DNA]</scope>
    <source>
        <strain evidence="1 2">SK82</strain>
    </source>
</reference>
<gene>
    <name evidence="1" type="ORF">ACIRA0001_0411</name>
</gene>
<accession>A0ABM9YRQ5</accession>
<evidence type="ECO:0000313" key="1">
    <source>
        <dbReference type="EMBL" id="EET83852.1"/>
    </source>
</evidence>